<protein>
    <recommendedName>
        <fullName evidence="2">Methyltransferase domain-containing protein</fullName>
    </recommendedName>
</protein>
<feature type="domain" description="Methyltransferase" evidence="2">
    <location>
        <begin position="142"/>
        <end position="400"/>
    </location>
</feature>
<feature type="compositionally biased region" description="Basic and acidic residues" evidence="1">
    <location>
        <begin position="216"/>
        <end position="227"/>
    </location>
</feature>
<dbReference type="PANTHER" id="PTHR12496:SF9">
    <property type="entry name" value="METHYLTRANSFERASE-LIKE PROTEIN 25-RELATED"/>
    <property type="match status" value="1"/>
</dbReference>
<evidence type="ECO:0000313" key="3">
    <source>
        <dbReference type="EMBL" id="CAL4059824.1"/>
    </source>
</evidence>
<dbReference type="PANTHER" id="PTHR12496">
    <property type="entry name" value="CGI-41 METHYLTRANSFERASE"/>
    <property type="match status" value="1"/>
</dbReference>
<dbReference type="EMBL" id="CAXKWB010000207">
    <property type="protein sequence ID" value="CAL4059824.1"/>
    <property type="molecule type" value="Genomic_DNA"/>
</dbReference>
<comment type="caution">
    <text evidence="3">The sequence shown here is derived from an EMBL/GenBank/DDBJ whole genome shotgun (WGS) entry which is preliminary data.</text>
</comment>
<dbReference type="Proteomes" id="UP001497623">
    <property type="component" value="Unassembled WGS sequence"/>
</dbReference>
<feature type="compositionally biased region" description="Basic and acidic residues" evidence="1">
    <location>
        <begin position="242"/>
        <end position="252"/>
    </location>
</feature>
<dbReference type="SUPFAM" id="SSF53335">
    <property type="entry name" value="S-adenosyl-L-methionine-dependent methyltransferases"/>
    <property type="match status" value="1"/>
</dbReference>
<reference evidence="3 4" key="1">
    <citation type="submission" date="2024-05" db="EMBL/GenBank/DDBJ databases">
        <authorList>
            <person name="Wallberg A."/>
        </authorList>
    </citation>
    <scope>NUCLEOTIDE SEQUENCE [LARGE SCALE GENOMIC DNA]</scope>
</reference>
<gene>
    <name evidence="3" type="ORF">MNOR_LOCUS867</name>
</gene>
<dbReference type="InterPro" id="IPR052220">
    <property type="entry name" value="METTL25"/>
</dbReference>
<accession>A0AAV2PIF5</accession>
<feature type="compositionally biased region" description="Basic residues" evidence="1">
    <location>
        <begin position="228"/>
        <end position="239"/>
    </location>
</feature>
<proteinExistence type="predicted"/>
<organism evidence="3 4">
    <name type="scientific">Meganyctiphanes norvegica</name>
    <name type="common">Northern krill</name>
    <name type="synonym">Thysanopoda norvegica</name>
    <dbReference type="NCBI Taxonomy" id="48144"/>
    <lineage>
        <taxon>Eukaryota</taxon>
        <taxon>Metazoa</taxon>
        <taxon>Ecdysozoa</taxon>
        <taxon>Arthropoda</taxon>
        <taxon>Crustacea</taxon>
        <taxon>Multicrustacea</taxon>
        <taxon>Malacostraca</taxon>
        <taxon>Eumalacostraca</taxon>
        <taxon>Eucarida</taxon>
        <taxon>Euphausiacea</taxon>
        <taxon>Euphausiidae</taxon>
        <taxon>Meganyctiphanes</taxon>
    </lineage>
</organism>
<evidence type="ECO:0000313" key="4">
    <source>
        <dbReference type="Proteomes" id="UP001497623"/>
    </source>
</evidence>
<dbReference type="Pfam" id="PF13679">
    <property type="entry name" value="Methyltransf_32"/>
    <property type="match status" value="1"/>
</dbReference>
<feature type="region of interest" description="Disordered" evidence="1">
    <location>
        <begin position="216"/>
        <end position="266"/>
    </location>
</feature>
<feature type="region of interest" description="Disordered" evidence="1">
    <location>
        <begin position="331"/>
        <end position="351"/>
    </location>
</feature>
<dbReference type="InterPro" id="IPR025714">
    <property type="entry name" value="Methyltranfer_dom"/>
</dbReference>
<evidence type="ECO:0000256" key="1">
    <source>
        <dbReference type="SAM" id="MobiDB-lite"/>
    </source>
</evidence>
<sequence length="613" mass="69365">MQSFDNFIQNRLSMMAPSTDQIQKVLKQLTNFLEPLLSFANCHMVNFITHDHWNTFLNDQIKKDLEKVPIEQLSQIPTATLGLENEELDEWCLQGNLISFMAAVRKHHLTAINILTPLEEVLEDHGAQDISTIKMKGIMSEKKMHEVDIMSNIVARIAKGKNSTYIVDAGSGKGYLSSSLALQYNLNVLAIDSSCSNTSSAIQRNTRVQKYWESLQRSEMDKSDGKPARRGKNWKKKQAKMFQDDQIKKSEQGYDNQSDENKIQAEKNESLKLTVRKTNKVDTAPTNGKLIGITQFLLQDTNLLDLVNQSFNNTKYQLESIKSSENKVPNNICEQRSSDSNHKNASHTTLSGDLEDKPTLGIVGLHTCGNLASISLELLVSNPCVHFLCNVGCCYHLLKEEFCNDTYTKSTPKLSTDEDICPKDDRYENCSFDPLHPKENPNTCVGFPQSSYLKKRKFRLGRNARMLAAQATDRLEAQRTVNNTSLYWRALLQTLLLKKLGAVSDTYQVGRIAAKSSNFYEYVRKSAKKLDLPLEVTESEINSYLEDYSLDEKRLQRFFLLRSSLAPIIEGLILVDRLAYLSEQKTVTSAHLVQLFDPVASPRCHAVIAFKTP</sequence>
<keyword evidence="4" id="KW-1185">Reference proteome</keyword>
<evidence type="ECO:0000259" key="2">
    <source>
        <dbReference type="Pfam" id="PF13679"/>
    </source>
</evidence>
<name>A0AAV2PIF5_MEGNR</name>
<dbReference type="AlphaFoldDB" id="A0AAV2PIF5"/>
<dbReference type="InterPro" id="IPR029063">
    <property type="entry name" value="SAM-dependent_MTases_sf"/>
</dbReference>